<dbReference type="InterPro" id="IPR020048">
    <property type="entry name" value="NADPH-dep_FMN_reduc_SsuE"/>
</dbReference>
<sequence>MNRIAIISGSPFAQSRTDCILRFLSNELEGRGCDVSYISVRDVPAHDLMECRFDSPAILNIINILREADGVIVGSPVYQAAYSGALKALIDLMPMNILEGTPVLPLMTGGSKAHLLALEYSLKPLLATLKAHNLKGVYLIDKEIDKESEQPILDEDTYGRTMKQIEYFLEFTGKISGKTIEN</sequence>
<dbReference type="NCBIfam" id="TIGR03567">
    <property type="entry name" value="FMN_reduc_SsuE"/>
    <property type="match status" value="1"/>
</dbReference>
<evidence type="ECO:0000256" key="3">
    <source>
        <dbReference type="ARBA" id="ARBA00023002"/>
    </source>
</evidence>
<evidence type="ECO:0000313" key="6">
    <source>
        <dbReference type="Proteomes" id="UP001180087"/>
    </source>
</evidence>
<accession>A0ABY9KWU9</accession>
<gene>
    <name evidence="5" type="primary">ssuE</name>
    <name evidence="5" type="ORF">QR721_10505</name>
</gene>
<dbReference type="Pfam" id="PF03358">
    <property type="entry name" value="FMN_red"/>
    <property type="match status" value="1"/>
</dbReference>
<dbReference type="InterPro" id="IPR005025">
    <property type="entry name" value="FMN_Rdtase-like_dom"/>
</dbReference>
<evidence type="ECO:0000256" key="1">
    <source>
        <dbReference type="ARBA" id="ARBA00022630"/>
    </source>
</evidence>
<dbReference type="EMBL" id="CP129113">
    <property type="protein sequence ID" value="WLV24063.1"/>
    <property type="molecule type" value="Genomic_DNA"/>
</dbReference>
<organism evidence="5 6">
    <name type="scientific">Aciduricibacillus chroicocephali</name>
    <dbReference type="NCBI Taxonomy" id="3054939"/>
    <lineage>
        <taxon>Bacteria</taxon>
        <taxon>Bacillati</taxon>
        <taxon>Bacillota</taxon>
        <taxon>Bacilli</taxon>
        <taxon>Bacillales</taxon>
        <taxon>Bacillaceae</taxon>
        <taxon>Aciduricibacillus</taxon>
    </lineage>
</organism>
<dbReference type="EC" id="1.5.1.38" evidence="5"/>
<dbReference type="PANTHER" id="PTHR43408:SF1">
    <property type="entry name" value="FMN REDUCTASE (NADPH)"/>
    <property type="match status" value="1"/>
</dbReference>
<dbReference type="InterPro" id="IPR051814">
    <property type="entry name" value="NAD(P)H-dep_FMN_reductase"/>
</dbReference>
<dbReference type="GO" id="GO:0052873">
    <property type="term" value="F:FMN reductase (NADPH) activity"/>
    <property type="evidence" value="ECO:0007669"/>
    <property type="project" value="UniProtKB-EC"/>
</dbReference>
<keyword evidence="3 5" id="KW-0560">Oxidoreductase</keyword>
<keyword evidence="1" id="KW-0285">Flavoprotein</keyword>
<dbReference type="SUPFAM" id="SSF52218">
    <property type="entry name" value="Flavoproteins"/>
    <property type="match status" value="1"/>
</dbReference>
<dbReference type="Gene3D" id="3.40.50.360">
    <property type="match status" value="1"/>
</dbReference>
<keyword evidence="6" id="KW-1185">Reference proteome</keyword>
<feature type="domain" description="NADPH-dependent FMN reductase-like" evidence="4">
    <location>
        <begin position="3"/>
        <end position="142"/>
    </location>
</feature>
<name>A0ABY9KWU9_9BACI</name>
<keyword evidence="2" id="KW-0288">FMN</keyword>
<dbReference type="Proteomes" id="UP001180087">
    <property type="component" value="Chromosome"/>
</dbReference>
<evidence type="ECO:0000313" key="5">
    <source>
        <dbReference type="EMBL" id="WLV24063.1"/>
    </source>
</evidence>
<dbReference type="RefSeq" id="WP_348026713.1">
    <property type="nucleotide sequence ID" value="NZ_CP129113.1"/>
</dbReference>
<proteinExistence type="predicted"/>
<evidence type="ECO:0000256" key="2">
    <source>
        <dbReference type="ARBA" id="ARBA00022643"/>
    </source>
</evidence>
<dbReference type="InterPro" id="IPR029039">
    <property type="entry name" value="Flavoprotein-like_sf"/>
</dbReference>
<dbReference type="PANTHER" id="PTHR43408">
    <property type="entry name" value="FMN REDUCTASE (NADPH)"/>
    <property type="match status" value="1"/>
</dbReference>
<reference evidence="5" key="1">
    <citation type="submission" date="2023-06" db="EMBL/GenBank/DDBJ databases">
        <title>A Treasure from Seagulls: Isolation and Description of Aciduricobacillus qingdaonensis gen. nov., sp. nov., a Rare Obligately Uric Acid-utilizing Member in the Family Bacillaceae.</title>
        <authorList>
            <person name="Liu W."/>
            <person name="Wang B."/>
        </authorList>
    </citation>
    <scope>NUCLEOTIDE SEQUENCE</scope>
    <source>
        <strain evidence="5">44XB</strain>
    </source>
</reference>
<protein>
    <submittedName>
        <fullName evidence="5">NADPH-dependent FMN reductase</fullName>
        <ecNumber evidence="5">1.5.1.38</ecNumber>
    </submittedName>
</protein>
<evidence type="ECO:0000259" key="4">
    <source>
        <dbReference type="Pfam" id="PF03358"/>
    </source>
</evidence>